<evidence type="ECO:0000313" key="2">
    <source>
        <dbReference type="EMBL" id="BDU75928.1"/>
    </source>
</evidence>
<proteinExistence type="predicted"/>
<dbReference type="Gene3D" id="2.60.40.10">
    <property type="entry name" value="Immunoglobulins"/>
    <property type="match status" value="1"/>
</dbReference>
<dbReference type="InterPro" id="IPR036439">
    <property type="entry name" value="Dockerin_dom_sf"/>
</dbReference>
<feature type="signal peptide" evidence="1">
    <location>
        <begin position="1"/>
        <end position="30"/>
    </location>
</feature>
<feature type="chain" id="PRO_5041437197" description="Fibronectin type-III domain-containing protein" evidence="1">
    <location>
        <begin position="31"/>
        <end position="535"/>
    </location>
</feature>
<reference evidence="2" key="1">
    <citation type="journal article" date="2023" name="Int. J. Syst. Evol. Microbiol.">
        <title>Mesoterricola silvestris gen. nov., sp. nov., Mesoterricola sediminis sp. nov., Geothrix oryzae sp. nov., Geothrix edaphica sp. nov., Geothrix rubra sp. nov., and Geothrix limicola sp. nov., six novel members of Acidobacteriota isolated from soils.</title>
        <authorList>
            <person name="Itoh H."/>
            <person name="Sugisawa Y."/>
            <person name="Mise K."/>
            <person name="Xu Z."/>
            <person name="Kuniyasu M."/>
            <person name="Ushijima N."/>
            <person name="Kawano K."/>
            <person name="Kobayashi E."/>
            <person name="Shiratori Y."/>
            <person name="Masuda Y."/>
            <person name="Senoo K."/>
        </authorList>
    </citation>
    <scope>NUCLEOTIDE SEQUENCE</scope>
    <source>
        <strain evidence="2">W786</strain>
    </source>
</reference>
<dbReference type="AlphaFoldDB" id="A0AA48H4Q1"/>
<dbReference type="Gene3D" id="1.10.1330.10">
    <property type="entry name" value="Dockerin domain"/>
    <property type="match status" value="1"/>
</dbReference>
<protein>
    <recommendedName>
        <fullName evidence="4">Fibronectin type-III domain-containing protein</fullName>
    </recommendedName>
</protein>
<dbReference type="SUPFAM" id="SSF63825">
    <property type="entry name" value="YWTD domain"/>
    <property type="match status" value="1"/>
</dbReference>
<dbReference type="EMBL" id="AP027081">
    <property type="protein sequence ID" value="BDU75928.1"/>
    <property type="molecule type" value="Genomic_DNA"/>
</dbReference>
<evidence type="ECO:0000313" key="3">
    <source>
        <dbReference type="Proteomes" id="UP001228113"/>
    </source>
</evidence>
<organism evidence="2 3">
    <name type="scientific">Mesoterricola sediminis</name>
    <dbReference type="NCBI Taxonomy" id="2927980"/>
    <lineage>
        <taxon>Bacteria</taxon>
        <taxon>Pseudomonadati</taxon>
        <taxon>Acidobacteriota</taxon>
        <taxon>Holophagae</taxon>
        <taxon>Holophagales</taxon>
        <taxon>Holophagaceae</taxon>
        <taxon>Mesoterricola</taxon>
    </lineage>
</organism>
<dbReference type="InterPro" id="IPR013783">
    <property type="entry name" value="Ig-like_fold"/>
</dbReference>
<dbReference type="GO" id="GO:0000272">
    <property type="term" value="P:polysaccharide catabolic process"/>
    <property type="evidence" value="ECO:0007669"/>
    <property type="project" value="InterPro"/>
</dbReference>
<dbReference type="Proteomes" id="UP001228113">
    <property type="component" value="Chromosome"/>
</dbReference>
<name>A0AA48H4Q1_9BACT</name>
<keyword evidence="1" id="KW-0732">Signal</keyword>
<sequence>MTLTCFQSSKRILRAAAALAALLAARPALATDYIYWTNYLNGTISRAVLPAGPVDDPWIKPAVLGNPAAIVTDGVNVYWVDNAGGSPRIGTAPLSTPVDTTGTNPYVLSGVSFSTQLRGLSIDTDGTDIFLFVADYGGKKLTAVNLTSKATTTLLDTSTIGTGIDPAGMLPGACRIDSSASPKVIYWGTHTGQIYSTTFTYTGGVPGAGTTTQLATGFPADSIWDLSYTGGNLYAMIFANFGDPNSGINLISGGIGTVVGNGGQGYSQGNGLRAWNGNFYYYDAFGLQVMPVGGASPTVILTPADTMVGGITTVTPNATVVSLTSLTAKAANGKVTVSWTTGSEVATTGFNVHRATTLAGPYTRVNAALIPATGTNVSGASYAWTDAQVAAGTTYFYKLEDVDAKGQSTFHGPVSALAANSAIAAFQATPASIFLGGGSLLAWTVNGASALLDGTAVTGASQWVAPTATRSYTLTAGADSAVTTVTVKAFGLDDIAGLAKAWGHKRGEAAYDPSYDLNGDGQVDDTDAALCFKGL</sequence>
<keyword evidence="3" id="KW-1185">Reference proteome</keyword>
<evidence type="ECO:0008006" key="4">
    <source>
        <dbReference type="Google" id="ProtNLM"/>
    </source>
</evidence>
<dbReference type="KEGG" id="msea:METESE_08860"/>
<accession>A0AA48H4Q1</accession>
<gene>
    <name evidence="2" type="ORF">METESE_08860</name>
</gene>
<dbReference type="RefSeq" id="WP_316411163.1">
    <property type="nucleotide sequence ID" value="NZ_AP027081.1"/>
</dbReference>
<evidence type="ECO:0000256" key="1">
    <source>
        <dbReference type="SAM" id="SignalP"/>
    </source>
</evidence>